<feature type="chain" id="PRO_5047479576" evidence="1">
    <location>
        <begin position="21"/>
        <end position="74"/>
    </location>
</feature>
<evidence type="ECO:0000313" key="2">
    <source>
        <dbReference type="EMBL" id="GAA2640396.1"/>
    </source>
</evidence>
<sequence length="74" mass="7837">MKIIAAGVLGVVTVFGAAGAVPAQAKAPQTQDCRTYSGVKVCGKLQLTEKQKQCVQQAVQKGMTDRRAEVECSR</sequence>
<proteinExistence type="predicted"/>
<protein>
    <submittedName>
        <fullName evidence="2">Uncharacterized protein</fullName>
    </submittedName>
</protein>
<gene>
    <name evidence="2" type="ORF">GCM10010411_95780</name>
</gene>
<name>A0ABN3R1R0_9ACTN</name>
<evidence type="ECO:0000256" key="1">
    <source>
        <dbReference type="SAM" id="SignalP"/>
    </source>
</evidence>
<feature type="signal peptide" evidence="1">
    <location>
        <begin position="1"/>
        <end position="20"/>
    </location>
</feature>
<keyword evidence="1" id="KW-0732">Signal</keyword>
<comment type="caution">
    <text evidence="2">The sequence shown here is derived from an EMBL/GenBank/DDBJ whole genome shotgun (WGS) entry which is preliminary data.</text>
</comment>
<keyword evidence="3" id="KW-1185">Reference proteome</keyword>
<dbReference type="Proteomes" id="UP001501509">
    <property type="component" value="Unassembled WGS sequence"/>
</dbReference>
<dbReference type="EMBL" id="BAAATD010000036">
    <property type="protein sequence ID" value="GAA2640396.1"/>
    <property type="molecule type" value="Genomic_DNA"/>
</dbReference>
<evidence type="ECO:0000313" key="3">
    <source>
        <dbReference type="Proteomes" id="UP001501509"/>
    </source>
</evidence>
<organism evidence="2 3">
    <name type="scientific">Actinomadura fulvescens</name>
    <dbReference type="NCBI Taxonomy" id="46160"/>
    <lineage>
        <taxon>Bacteria</taxon>
        <taxon>Bacillati</taxon>
        <taxon>Actinomycetota</taxon>
        <taxon>Actinomycetes</taxon>
        <taxon>Streptosporangiales</taxon>
        <taxon>Thermomonosporaceae</taxon>
        <taxon>Actinomadura</taxon>
    </lineage>
</organism>
<accession>A0ABN3R1R0</accession>
<reference evidence="2 3" key="1">
    <citation type="journal article" date="2019" name="Int. J. Syst. Evol. Microbiol.">
        <title>The Global Catalogue of Microorganisms (GCM) 10K type strain sequencing project: providing services to taxonomists for standard genome sequencing and annotation.</title>
        <authorList>
            <consortium name="The Broad Institute Genomics Platform"/>
            <consortium name="The Broad Institute Genome Sequencing Center for Infectious Disease"/>
            <person name="Wu L."/>
            <person name="Ma J."/>
        </authorList>
    </citation>
    <scope>NUCLEOTIDE SEQUENCE [LARGE SCALE GENOMIC DNA]</scope>
    <source>
        <strain evidence="2 3">JCM 6833</strain>
    </source>
</reference>